<dbReference type="RefSeq" id="WP_305520914.1">
    <property type="nucleotide sequence ID" value="NZ_JAUYZK010000005.1"/>
</dbReference>
<dbReference type="PANTHER" id="PTHR47371">
    <property type="entry name" value="LIPOTEICHOIC ACID SYNTHASE"/>
    <property type="match status" value="1"/>
</dbReference>
<evidence type="ECO:0000256" key="1">
    <source>
        <dbReference type="ARBA" id="ARBA00004651"/>
    </source>
</evidence>
<accession>A0AA90T537</accession>
<dbReference type="Pfam" id="PF00884">
    <property type="entry name" value="Sulfatase"/>
    <property type="match status" value="1"/>
</dbReference>
<feature type="transmembrane region" description="Helical" evidence="6">
    <location>
        <begin position="139"/>
        <end position="158"/>
    </location>
</feature>
<dbReference type="PANTHER" id="PTHR47371:SF3">
    <property type="entry name" value="PHOSPHOGLYCEROL TRANSFERASE I"/>
    <property type="match status" value="1"/>
</dbReference>
<evidence type="ECO:0000256" key="2">
    <source>
        <dbReference type="ARBA" id="ARBA00022475"/>
    </source>
</evidence>
<keyword evidence="4 6" id="KW-1133">Transmembrane helix</keyword>
<protein>
    <submittedName>
        <fullName evidence="8">Sulfatase-like hydrolase/transferase</fullName>
    </submittedName>
</protein>
<comment type="caution">
    <text evidence="8">The sequence shown here is derived from an EMBL/GenBank/DDBJ whole genome shotgun (WGS) entry which is preliminary data.</text>
</comment>
<dbReference type="GO" id="GO:0005886">
    <property type="term" value="C:plasma membrane"/>
    <property type="evidence" value="ECO:0007669"/>
    <property type="project" value="UniProtKB-SubCell"/>
</dbReference>
<dbReference type="Proteomes" id="UP001177258">
    <property type="component" value="Unassembled WGS sequence"/>
</dbReference>
<evidence type="ECO:0000259" key="7">
    <source>
        <dbReference type="Pfam" id="PF00884"/>
    </source>
</evidence>
<dbReference type="InterPro" id="IPR000917">
    <property type="entry name" value="Sulfatase_N"/>
</dbReference>
<evidence type="ECO:0000256" key="5">
    <source>
        <dbReference type="ARBA" id="ARBA00023136"/>
    </source>
</evidence>
<dbReference type="EMBL" id="JAUYZK010000005">
    <property type="protein sequence ID" value="MDP2539018.1"/>
    <property type="molecule type" value="Genomic_DNA"/>
</dbReference>
<proteinExistence type="predicted"/>
<reference evidence="9" key="1">
    <citation type="journal article" date="2024" name="Syst. Appl. Microbiol.">
        <title>Helicobacter cappadocius sp. nov., from lizards: The first psychrotrophic Helicobacter species.</title>
        <authorList>
            <person name="Aydin F."/>
            <person name="Tarhane S."/>
            <person name="Karakaya E."/>
            <person name="Abay S."/>
            <person name="Kayman T."/>
            <person name="Guran O."/>
            <person name="Bozkurt E."/>
            <person name="Uzum N."/>
            <person name="Avci A."/>
            <person name="Olgun K."/>
            <person name="Jablonski D."/>
            <person name="Guran C."/>
            <person name="Burcin Saticioglu I."/>
        </authorList>
    </citation>
    <scope>NUCLEOTIDE SEQUENCE [LARGE SCALE GENOMIC DNA]</scope>
    <source>
        <strain evidence="9">faydin-H76</strain>
    </source>
</reference>
<feature type="transmembrane region" description="Helical" evidence="6">
    <location>
        <begin position="88"/>
        <end position="111"/>
    </location>
</feature>
<evidence type="ECO:0000313" key="9">
    <source>
        <dbReference type="Proteomes" id="UP001177258"/>
    </source>
</evidence>
<evidence type="ECO:0000256" key="3">
    <source>
        <dbReference type="ARBA" id="ARBA00022692"/>
    </source>
</evidence>
<name>A0AA90T537_9HELI</name>
<organism evidence="8 9">
    <name type="scientific">Helicobacter cappadocius</name>
    <dbReference type="NCBI Taxonomy" id="3063998"/>
    <lineage>
        <taxon>Bacteria</taxon>
        <taxon>Pseudomonadati</taxon>
        <taxon>Campylobacterota</taxon>
        <taxon>Epsilonproteobacteria</taxon>
        <taxon>Campylobacterales</taxon>
        <taxon>Helicobacteraceae</taxon>
        <taxon>Helicobacter</taxon>
    </lineage>
</organism>
<dbReference type="GO" id="GO:0016787">
    <property type="term" value="F:hydrolase activity"/>
    <property type="evidence" value="ECO:0007669"/>
    <property type="project" value="UniProtKB-KW"/>
</dbReference>
<gene>
    <name evidence="8" type="ORF">Q5I06_04425</name>
</gene>
<keyword evidence="5 6" id="KW-0472">Membrane</keyword>
<evidence type="ECO:0000256" key="6">
    <source>
        <dbReference type="SAM" id="Phobius"/>
    </source>
</evidence>
<feature type="domain" description="Sulfatase N-terminal" evidence="7">
    <location>
        <begin position="286"/>
        <end position="578"/>
    </location>
</feature>
<evidence type="ECO:0000313" key="8">
    <source>
        <dbReference type="EMBL" id="MDP2539018.1"/>
    </source>
</evidence>
<evidence type="ECO:0000256" key="4">
    <source>
        <dbReference type="ARBA" id="ARBA00022989"/>
    </source>
</evidence>
<dbReference type="InterPro" id="IPR017850">
    <property type="entry name" value="Alkaline_phosphatase_core_sf"/>
</dbReference>
<keyword evidence="3 6" id="KW-0812">Transmembrane</keyword>
<dbReference type="SUPFAM" id="SSF53649">
    <property type="entry name" value="Alkaline phosphatase-like"/>
    <property type="match status" value="1"/>
</dbReference>
<feature type="transmembrane region" description="Helical" evidence="6">
    <location>
        <begin position="178"/>
        <end position="196"/>
    </location>
</feature>
<dbReference type="AlphaFoldDB" id="A0AA90T537"/>
<feature type="transmembrane region" description="Helical" evidence="6">
    <location>
        <begin position="12"/>
        <end position="34"/>
    </location>
</feature>
<keyword evidence="2" id="KW-1003">Cell membrane</keyword>
<dbReference type="InterPro" id="IPR050448">
    <property type="entry name" value="OpgB/LTA_synthase_biosynth"/>
</dbReference>
<feature type="transmembrane region" description="Helical" evidence="6">
    <location>
        <begin position="61"/>
        <end position="81"/>
    </location>
</feature>
<dbReference type="Gene3D" id="3.40.720.10">
    <property type="entry name" value="Alkaline Phosphatase, subunit A"/>
    <property type="match status" value="1"/>
</dbReference>
<comment type="subcellular location">
    <subcellularLocation>
        <location evidence="1">Cell membrane</location>
        <topology evidence="1">Multi-pass membrane protein</topology>
    </subcellularLocation>
</comment>
<keyword evidence="8" id="KW-0378">Hydrolase</keyword>
<sequence>MKFLNPIAKTIVFTLFLIFLLFIIRVSFVLYVGIYEHFMGDVGFYEVIKNLGIGLQYDNRYIAFFAIIYLVISEFIILFPSYARFSNIYAYIIFALCLFLGISEMLFYQIYTDGFNTTLFEFINNDTIAIIKTGFSGQYGVIIKILIWIIGSIAYCIFFKKTLKIFECFLTIAKKSVYMVIVFIGVLNICALLYTLSVKNKLDDTLLPPKDVFLKRTQHGFLRNLYKVLGSFNDNKSLAKMNFSTEKELKIAQNYFNITPPPRAPLDIYPFISHTSTNTSNVQIKHIFYIISESFSDWAFDPVFDKIGLTSGLKSLIDNKHGFKLAHFLENAPCTTRSLGVQLTGIPQTDFLLYKLLGRFSLFETAPGNIFHQLGYESTFYYGGYSVWGEFAKIATIEGFDKTYDAINVLKFAKGKNYQKHIQNEWGVHDNILFDFIGQKVSLSSKPTFNMIMTSSVHPPYDVDLNYFDVPIQKIQNFWKENFPKNKITNGMDANILGHIWWYDKQVTHFILKMSQVFPDSLFVITADHYGRISPIPTNKPSITHTVPFILYSPVLSPKQLANIGSHIDITPTIVELVSPKGFVYHSFGTPLFSNNHTLSFQRNKIALGFEVIGNEQFLYTPDFGLEYFTTTAQKRNIENDEDLAKEIYQKQNELDDLSLYLLIKGHIIK</sequence>
<dbReference type="CDD" id="cd16015">
    <property type="entry name" value="LTA_synthase"/>
    <property type="match status" value="1"/>
</dbReference>